<dbReference type="Pfam" id="PF00704">
    <property type="entry name" value="Glyco_hydro_18"/>
    <property type="match status" value="1"/>
</dbReference>
<evidence type="ECO:0000313" key="12">
    <source>
        <dbReference type="EnsemblPlants" id="TraesCS3A02G349700.1.cds1"/>
    </source>
</evidence>
<dbReference type="GeneID" id="123058744"/>
<evidence type="ECO:0000256" key="10">
    <source>
        <dbReference type="SAM" id="SignalP"/>
    </source>
</evidence>
<dbReference type="InterPro" id="IPR045321">
    <property type="entry name" value="Cts1-like"/>
</dbReference>
<dbReference type="OMA" id="YWATAFI"/>
<keyword evidence="6 8" id="KW-0326">Glycosidase</keyword>
<dbReference type="Gramene" id="TraesSYM3A03G01481850.1">
    <property type="protein sequence ID" value="TraesSYM3A03G01481850.1.CDS1"/>
    <property type="gene ID" value="TraesSYM3A03G01481850"/>
</dbReference>
<dbReference type="RefSeq" id="XP_044337371.1">
    <property type="nucleotide sequence ID" value="XM_044481436.1"/>
</dbReference>
<dbReference type="AlphaFoldDB" id="A0A3B6EKH9"/>
<dbReference type="Gramene" id="TraesJUL3A03G01471560.1">
    <property type="protein sequence ID" value="TraesJUL3A03G01471560.1.CDS1"/>
    <property type="gene ID" value="TraesJUL3A03G01471560"/>
</dbReference>
<dbReference type="InterPro" id="IPR001579">
    <property type="entry name" value="Glyco_hydro_18_chit_AS"/>
</dbReference>
<dbReference type="InterPro" id="IPR050542">
    <property type="entry name" value="Glycosyl_Hydrlase18_Chitinase"/>
</dbReference>
<dbReference type="Gramene" id="TraesWEE_scaffold_044216_01G000300.1">
    <property type="protein sequence ID" value="TraesWEE_scaffold_044216_01G000300.1"/>
    <property type="gene ID" value="TraesWEE_scaffold_044216_01G000300"/>
</dbReference>
<keyword evidence="5" id="KW-1015">Disulfide bond</keyword>
<dbReference type="Gramene" id="TraesSTA3A03G01450610.1">
    <property type="protein sequence ID" value="TraesSTA3A03G01450610.1.CDS1"/>
    <property type="gene ID" value="TraesSTA3A03G01450610"/>
</dbReference>
<dbReference type="GO" id="GO:0000272">
    <property type="term" value="P:polysaccharide catabolic process"/>
    <property type="evidence" value="ECO:0007669"/>
    <property type="project" value="UniProtKB-KW"/>
</dbReference>
<dbReference type="EC" id="3.2.1.14" evidence="2"/>
<comment type="catalytic activity">
    <reaction evidence="1">
        <text>Random endo-hydrolysis of N-acetyl-beta-D-glucosaminide (1-&gt;4)-beta-linkages in chitin and chitodextrins.</text>
        <dbReference type="EC" id="3.2.1.14"/>
    </reaction>
</comment>
<dbReference type="InterPro" id="IPR001223">
    <property type="entry name" value="Glyco_hydro18_cat"/>
</dbReference>
<evidence type="ECO:0000256" key="9">
    <source>
        <dbReference type="RuleBase" id="RU004453"/>
    </source>
</evidence>
<keyword evidence="7" id="KW-0624">Polysaccharide degradation</keyword>
<evidence type="ECO:0000259" key="11">
    <source>
        <dbReference type="PROSITE" id="PS51910"/>
    </source>
</evidence>
<evidence type="ECO:0000256" key="5">
    <source>
        <dbReference type="ARBA" id="ARBA00023157"/>
    </source>
</evidence>
<feature type="signal peptide" evidence="10">
    <location>
        <begin position="1"/>
        <end position="31"/>
    </location>
</feature>
<protein>
    <recommendedName>
        <fullName evidence="2">chitinase</fullName>
        <ecNumber evidence="2">3.2.1.14</ecNumber>
    </recommendedName>
</protein>
<dbReference type="KEGG" id="taes:123058744"/>
<proteinExistence type="inferred from homology"/>
<dbReference type="PANTHER" id="PTHR45708">
    <property type="entry name" value="ENDOCHITINASE"/>
    <property type="match status" value="1"/>
</dbReference>
<dbReference type="Gramene" id="TraesROB_scaffold_036379_01G000400.1">
    <property type="protein sequence ID" value="TraesROB_scaffold_036379_01G000400.1"/>
    <property type="gene ID" value="TraesROB_scaffold_036379_01G000400"/>
</dbReference>
<feature type="domain" description="GH18" evidence="11">
    <location>
        <begin position="32"/>
        <end position="309"/>
    </location>
</feature>
<dbReference type="PROSITE" id="PS51910">
    <property type="entry name" value="GH18_2"/>
    <property type="match status" value="1"/>
</dbReference>
<dbReference type="GO" id="GO:0006032">
    <property type="term" value="P:chitin catabolic process"/>
    <property type="evidence" value="ECO:0007669"/>
    <property type="project" value="UniProtKB-KW"/>
</dbReference>
<dbReference type="CDD" id="cd02877">
    <property type="entry name" value="GH18_hevamine_XipI_class_III"/>
    <property type="match status" value="1"/>
</dbReference>
<keyword evidence="10" id="KW-0732">Signal</keyword>
<dbReference type="STRING" id="4565.A0A3B6EKH9"/>
<sequence>MAVPAKASSSFSMACLLAAIFLLSSAPRSHGGSIAIYWGQNGNEGTLAETCSTGNYAFVNIAFLCSFGSAQQTPQLNLAGHCDPYSDACTNLTADINLCQSKGVKVMLSIGGGAGGYTLNSEQDAADLAKYIWDNFLGGSSPKRPLGAAVLDGVDFDIEGGNPDYYGALAAHLKAYGGKGKGGSKEVYLSAAPQCPFPDQWVGKALETGLFDYVWVQFYNNPPCQYVQGDTANLMDSWKQWTSGVHAKYIFLGLPAAPAAAGSGFIPAGSLESQVLPALKGSSKYGGVMLWSKFYDDQDGYSSAIKNAV</sequence>
<evidence type="ECO:0000256" key="6">
    <source>
        <dbReference type="ARBA" id="ARBA00023295"/>
    </source>
</evidence>
<dbReference type="InterPro" id="IPR017853">
    <property type="entry name" value="GH"/>
</dbReference>
<comment type="similarity">
    <text evidence="9">Belongs to the glycosyl hydrolase 18 family.</text>
</comment>
<evidence type="ECO:0000256" key="7">
    <source>
        <dbReference type="ARBA" id="ARBA00023326"/>
    </source>
</evidence>
<dbReference type="Gramene" id="TraesARI3A03G01480590.1">
    <property type="protein sequence ID" value="TraesARI3A03G01480590.1.CDS1"/>
    <property type="gene ID" value="TraesARI3A03G01480590"/>
</dbReference>
<dbReference type="GO" id="GO:0008843">
    <property type="term" value="F:endochitinase activity"/>
    <property type="evidence" value="ECO:0007669"/>
    <property type="project" value="UniProtKB-EC"/>
</dbReference>
<dbReference type="Proteomes" id="UP000019116">
    <property type="component" value="Chromosome 3A"/>
</dbReference>
<accession>A0A3B6EKH9</accession>
<evidence type="ECO:0000256" key="4">
    <source>
        <dbReference type="ARBA" id="ARBA00023024"/>
    </source>
</evidence>
<dbReference type="Gramene" id="TraesCS3A02G349700.1">
    <property type="protein sequence ID" value="TraesCS3A02G349700.1.cds1"/>
    <property type="gene ID" value="TraesCS3A02G349700"/>
</dbReference>
<gene>
    <name evidence="12" type="primary">LOC123058744</name>
</gene>
<dbReference type="Gene3D" id="3.20.20.80">
    <property type="entry name" value="Glycosidases"/>
    <property type="match status" value="1"/>
</dbReference>
<dbReference type="Gramene" id="TraesJAG3A03G01467890.1">
    <property type="protein sequence ID" value="TraesJAG3A03G01467890.1.CDS1"/>
    <property type="gene ID" value="TraesJAG3A03G01467890"/>
</dbReference>
<dbReference type="Gramene" id="TraesKAR3A01G0367320.1">
    <property type="protein sequence ID" value="cds.TraesKAR3A01G0367320.1"/>
    <property type="gene ID" value="TraesKAR3A01G0367320"/>
</dbReference>
<dbReference type="Gramene" id="TraesLAC3A03G01403020.1">
    <property type="protein sequence ID" value="TraesLAC3A03G01403020.1.CDS1"/>
    <property type="gene ID" value="TraesLAC3A03G01403020"/>
</dbReference>
<dbReference type="Gramene" id="TraesPARA_EIv1.0_0850780.1">
    <property type="protein sequence ID" value="TraesPARA_EIv1.0_0850780.1.CDS1"/>
    <property type="gene ID" value="TraesPARA_EIv1.0_0850780"/>
</dbReference>
<keyword evidence="7" id="KW-0119">Carbohydrate metabolism</keyword>
<dbReference type="Gramene" id="TraesCS3A03G0834700.1">
    <property type="protein sequence ID" value="TraesCS3A03G0834700.1.CDS1"/>
    <property type="gene ID" value="TraesCS3A03G0834700"/>
</dbReference>
<dbReference type="PANTHER" id="PTHR45708:SF50">
    <property type="entry name" value="CHITINASE"/>
    <property type="match status" value="1"/>
</dbReference>
<evidence type="ECO:0000256" key="3">
    <source>
        <dbReference type="ARBA" id="ARBA00022801"/>
    </source>
</evidence>
<evidence type="ECO:0000256" key="1">
    <source>
        <dbReference type="ARBA" id="ARBA00000822"/>
    </source>
</evidence>
<dbReference type="Gramene" id="TraesRN3A0100852300.1">
    <property type="protein sequence ID" value="TraesRN3A0100852300.1"/>
    <property type="gene ID" value="TraesRN3A0100852300"/>
</dbReference>
<reference evidence="12" key="1">
    <citation type="submission" date="2018-08" db="EMBL/GenBank/DDBJ databases">
        <authorList>
            <person name="Rossello M."/>
        </authorList>
    </citation>
    <scope>NUCLEOTIDE SEQUENCE [LARGE SCALE GENOMIC DNA]</scope>
    <source>
        <strain evidence="12">cv. Chinese Spring</strain>
    </source>
</reference>
<keyword evidence="4" id="KW-0146">Chitin degradation</keyword>
<dbReference type="GO" id="GO:0005576">
    <property type="term" value="C:extracellular region"/>
    <property type="evidence" value="ECO:0000318"/>
    <property type="project" value="GO_Central"/>
</dbReference>
<keyword evidence="3 8" id="KW-0378">Hydrolase</keyword>
<reference evidence="12" key="2">
    <citation type="submission" date="2018-10" db="UniProtKB">
        <authorList>
            <consortium name="EnsemblPlants"/>
        </authorList>
    </citation>
    <scope>IDENTIFICATION</scope>
</reference>
<dbReference type="GO" id="GO:0050832">
    <property type="term" value="P:defense response to fungus"/>
    <property type="evidence" value="ECO:0000318"/>
    <property type="project" value="GO_Central"/>
</dbReference>
<dbReference type="PROSITE" id="PS01095">
    <property type="entry name" value="GH18_1"/>
    <property type="match status" value="1"/>
</dbReference>
<evidence type="ECO:0000256" key="8">
    <source>
        <dbReference type="RuleBase" id="RU000489"/>
    </source>
</evidence>
<feature type="chain" id="PRO_5017303547" description="chitinase" evidence="10">
    <location>
        <begin position="32"/>
        <end position="309"/>
    </location>
</feature>
<dbReference type="Gramene" id="TraesNOR3A03G01479950.1">
    <property type="protein sequence ID" value="TraesNOR3A03G01479950.1.CDS1"/>
    <property type="gene ID" value="TraesNOR3A03G01479950"/>
</dbReference>
<dbReference type="Gramene" id="TraesCAD_scaffold_037790_01G000400.1">
    <property type="protein sequence ID" value="TraesCAD_scaffold_037790_01G000400.1"/>
    <property type="gene ID" value="TraesCAD_scaffold_037790_01G000400"/>
</dbReference>
<organism evidence="12">
    <name type="scientific">Triticum aestivum</name>
    <name type="common">Wheat</name>
    <dbReference type="NCBI Taxonomy" id="4565"/>
    <lineage>
        <taxon>Eukaryota</taxon>
        <taxon>Viridiplantae</taxon>
        <taxon>Streptophyta</taxon>
        <taxon>Embryophyta</taxon>
        <taxon>Tracheophyta</taxon>
        <taxon>Spermatophyta</taxon>
        <taxon>Magnoliopsida</taxon>
        <taxon>Liliopsida</taxon>
        <taxon>Poales</taxon>
        <taxon>Poaceae</taxon>
        <taxon>BOP clade</taxon>
        <taxon>Pooideae</taxon>
        <taxon>Triticodae</taxon>
        <taxon>Triticeae</taxon>
        <taxon>Triticinae</taxon>
        <taxon>Triticum</taxon>
    </lineage>
</organism>
<evidence type="ECO:0000313" key="13">
    <source>
        <dbReference type="Proteomes" id="UP000019116"/>
    </source>
</evidence>
<dbReference type="SUPFAM" id="SSF51445">
    <property type="entry name" value="(Trans)glycosidases"/>
    <property type="match status" value="1"/>
</dbReference>
<dbReference type="SMR" id="A0A3B6EKH9"/>
<dbReference type="Gramene" id="TraesLDM3A03G01459740.1">
    <property type="protein sequence ID" value="TraesLDM3A03G01459740.1.CDS1"/>
    <property type="gene ID" value="TraesLDM3A03G01459740"/>
</dbReference>
<dbReference type="FunFam" id="3.20.20.80:FF:000015">
    <property type="entry name" value="Acidic endochitinase SE2"/>
    <property type="match status" value="1"/>
</dbReference>
<evidence type="ECO:0000256" key="2">
    <source>
        <dbReference type="ARBA" id="ARBA00012729"/>
    </source>
</evidence>
<keyword evidence="13" id="KW-1185">Reference proteome</keyword>
<name>A0A3B6EKH9_WHEAT</name>
<dbReference type="Gramene" id="TraesMAC3A03G01457270.1">
    <property type="protein sequence ID" value="TraesMAC3A03G01457270.1.CDS1"/>
    <property type="gene ID" value="TraesMAC3A03G01457270"/>
</dbReference>
<dbReference type="EnsemblPlants" id="TraesCS3A02G349700.1">
    <property type="protein sequence ID" value="TraesCS3A02G349700.1.cds1"/>
    <property type="gene ID" value="TraesCS3A02G349700"/>
</dbReference>
<dbReference type="Gramene" id="TraesCLE_scaffold_021759_01G000400.1">
    <property type="protein sequence ID" value="TraesCLE_scaffold_021759_01G000400.1"/>
    <property type="gene ID" value="TraesCLE_scaffold_021759_01G000400"/>
</dbReference>